<dbReference type="Gene3D" id="3.30.1330.40">
    <property type="entry name" value="RutC-like"/>
    <property type="match status" value="1"/>
</dbReference>
<dbReference type="GO" id="GO:0019239">
    <property type="term" value="F:deaminase activity"/>
    <property type="evidence" value="ECO:0007669"/>
    <property type="project" value="TreeGrafter"/>
</dbReference>
<dbReference type="InterPro" id="IPR035959">
    <property type="entry name" value="RutC-like_sf"/>
</dbReference>
<evidence type="ECO:0000313" key="2">
    <source>
        <dbReference type="EMBL" id="AXG98689.1"/>
    </source>
</evidence>
<dbReference type="AlphaFoldDB" id="A0A345IG67"/>
<dbReference type="PANTHER" id="PTHR11803:SF39">
    <property type="entry name" value="2-IMINOBUTANOATE_2-IMINOPROPANOATE DEAMINASE"/>
    <property type="match status" value="1"/>
</dbReference>
<dbReference type="Pfam" id="PF01042">
    <property type="entry name" value="Ribonuc_L-PSP"/>
    <property type="match status" value="1"/>
</dbReference>
<sequence length="134" mass="14379">MLPCLLASCTLTGGAVKSVPSSGTLPFSEAVQVGQTLYLSGQLGLDAQGQLVPGGVRAETLQALSNIEATLTRQGYRREHLVKCMVMLRDMKDFAAMNEVYGAWMRRPYPVRSTFGGADLALNANVEIECVAAR</sequence>
<evidence type="ECO:0000256" key="1">
    <source>
        <dbReference type="ARBA" id="ARBA00010552"/>
    </source>
</evidence>
<name>A0A345IG67_9DEIO</name>
<organism evidence="2 3">
    <name type="scientific">Deinococcus wulumuqiensis</name>
    <dbReference type="NCBI Taxonomy" id="980427"/>
    <lineage>
        <taxon>Bacteria</taxon>
        <taxon>Thermotogati</taxon>
        <taxon>Deinococcota</taxon>
        <taxon>Deinococci</taxon>
        <taxon>Deinococcales</taxon>
        <taxon>Deinococcaceae</taxon>
        <taxon>Deinococcus</taxon>
    </lineage>
</organism>
<dbReference type="FunFam" id="3.30.1330.40:FF:000001">
    <property type="entry name" value="L-PSP family endoribonuclease"/>
    <property type="match status" value="1"/>
</dbReference>
<gene>
    <name evidence="2" type="ORF">DVJ83_05405</name>
</gene>
<accession>A0A345IG67</accession>
<dbReference type="STRING" id="1288484.GCA_000348665_01043"/>
<dbReference type="PROSITE" id="PS01094">
    <property type="entry name" value="UPF0076"/>
    <property type="match status" value="1"/>
</dbReference>
<dbReference type="InterPro" id="IPR006175">
    <property type="entry name" value="YjgF/YER057c/UK114"/>
</dbReference>
<dbReference type="GO" id="GO:0005829">
    <property type="term" value="C:cytosol"/>
    <property type="evidence" value="ECO:0007669"/>
    <property type="project" value="TreeGrafter"/>
</dbReference>
<evidence type="ECO:0000313" key="3">
    <source>
        <dbReference type="Proteomes" id="UP000253744"/>
    </source>
</evidence>
<dbReference type="InterPro" id="IPR019897">
    <property type="entry name" value="RidA_CS"/>
</dbReference>
<dbReference type="KEGG" id="dwu:DVJ83_05405"/>
<dbReference type="SUPFAM" id="SSF55298">
    <property type="entry name" value="YjgF-like"/>
    <property type="match status" value="1"/>
</dbReference>
<dbReference type="EMBL" id="CP031158">
    <property type="protein sequence ID" value="AXG98689.1"/>
    <property type="molecule type" value="Genomic_DNA"/>
</dbReference>
<comment type="similarity">
    <text evidence="1">Belongs to the RutC family.</text>
</comment>
<reference evidence="2 3" key="1">
    <citation type="submission" date="2018-07" db="EMBL/GenBank/DDBJ databases">
        <title>Complete Genome and Methylome Analysis of Deinococcus wulumuqiensis NEB 479.</title>
        <authorList>
            <person name="Fomenkov A."/>
            <person name="Luyten Y."/>
            <person name="Vincze T."/>
            <person name="Anton B.P."/>
            <person name="Clark T."/>
            <person name="Roberts R.J."/>
            <person name="Morgan R.D."/>
        </authorList>
    </citation>
    <scope>NUCLEOTIDE SEQUENCE [LARGE SCALE GENOMIC DNA]</scope>
    <source>
        <strain evidence="2 3">NEB 479</strain>
    </source>
</reference>
<protein>
    <submittedName>
        <fullName evidence="2">RidA family protein</fullName>
    </submittedName>
</protein>
<dbReference type="CDD" id="cd00448">
    <property type="entry name" value="YjgF_YER057c_UK114_family"/>
    <property type="match status" value="1"/>
</dbReference>
<dbReference type="Proteomes" id="UP000253744">
    <property type="component" value="Chromosome"/>
</dbReference>
<dbReference type="PANTHER" id="PTHR11803">
    <property type="entry name" value="2-IMINOBUTANOATE/2-IMINOPROPANOATE DEAMINASE RIDA"/>
    <property type="match status" value="1"/>
</dbReference>
<proteinExistence type="inferred from homology"/>